<proteinExistence type="predicted"/>
<evidence type="ECO:0000313" key="3">
    <source>
        <dbReference type="Proteomes" id="UP001528912"/>
    </source>
</evidence>
<feature type="compositionally biased region" description="Low complexity" evidence="1">
    <location>
        <begin position="9"/>
        <end position="19"/>
    </location>
</feature>
<feature type="region of interest" description="Disordered" evidence="1">
    <location>
        <begin position="1"/>
        <end position="68"/>
    </location>
</feature>
<dbReference type="GO" id="GO:0005840">
    <property type="term" value="C:ribosome"/>
    <property type="evidence" value="ECO:0007669"/>
    <property type="project" value="UniProtKB-KW"/>
</dbReference>
<accession>A0ABT6C5P9</accession>
<keyword evidence="2" id="KW-0687">Ribonucleoprotein</keyword>
<reference evidence="2 3" key="1">
    <citation type="submission" date="2023-03" db="EMBL/GenBank/DDBJ databases">
        <title>YIM 133296 draft genome.</title>
        <authorList>
            <person name="Xiong L."/>
        </authorList>
    </citation>
    <scope>NUCLEOTIDE SEQUENCE [LARGE SCALE GENOMIC DNA]</scope>
    <source>
        <strain evidence="2 3">YIM 133296</strain>
    </source>
</reference>
<feature type="non-terminal residue" evidence="2">
    <location>
        <position position="1"/>
    </location>
</feature>
<keyword evidence="2" id="KW-0689">Ribosomal protein</keyword>
<evidence type="ECO:0000256" key="1">
    <source>
        <dbReference type="SAM" id="MobiDB-lite"/>
    </source>
</evidence>
<dbReference type="EMBL" id="JAROAV010000020">
    <property type="protein sequence ID" value="MDF8263657.1"/>
    <property type="molecule type" value="Genomic_DNA"/>
</dbReference>
<gene>
    <name evidence="2" type="ORF">P4R38_05300</name>
</gene>
<protein>
    <submittedName>
        <fullName evidence="2">50S ribosomal protein L17</fullName>
    </submittedName>
</protein>
<keyword evidence="3" id="KW-1185">Reference proteome</keyword>
<evidence type="ECO:0000313" key="2">
    <source>
        <dbReference type="EMBL" id="MDF8263657.1"/>
    </source>
</evidence>
<name>A0ABT6C5P9_9MICO</name>
<organism evidence="2 3">
    <name type="scientific">Luteipulveratus flavus</name>
    <dbReference type="NCBI Taxonomy" id="3031728"/>
    <lineage>
        <taxon>Bacteria</taxon>
        <taxon>Bacillati</taxon>
        <taxon>Actinomycetota</taxon>
        <taxon>Actinomycetes</taxon>
        <taxon>Micrococcales</taxon>
        <taxon>Dermacoccaceae</taxon>
        <taxon>Luteipulveratus</taxon>
    </lineage>
</organism>
<dbReference type="Proteomes" id="UP001528912">
    <property type="component" value="Unassembled WGS sequence"/>
</dbReference>
<comment type="caution">
    <text evidence="2">The sequence shown here is derived from an EMBL/GenBank/DDBJ whole genome shotgun (WGS) entry which is preliminary data.</text>
</comment>
<sequence length="109" mass="11409">AKTEEKAKPAPAAGGDDWATPPPALDDSAPEAKDEEKTAPAAPTDDSTRPFGPGSVLAEADGSGPEGWLKGNADSMIFHTADSPAYDSTDAEVWFESEEHAKAAGFRHW</sequence>